<dbReference type="SUPFAM" id="SSF53807">
    <property type="entry name" value="Helical backbone' metal receptor"/>
    <property type="match status" value="1"/>
</dbReference>
<proteinExistence type="predicted"/>
<sequence>MRIASLLPATTEIVAALGRADDLVAITFECDHPPGLAAPVVVRSALEPGMTPGEIDRTVRERAAAGLPMYDLDREALRAAAPDVVLTQDLCGVCALPGHTVAEALDELGLPDVAVHSFDPHTLDEVLTGIGGIAAAIDADASPMLSDLRRRLTGLDTALADVDRPRALVLEWTDPPFLPGHWVPELVRRAGAVPTAGVDGGRSRAVAWEDLESPDAVVVTPCGYDLAAAVAQAGPIADRFPDVPVIAIDSAAYVVRAGPRLVDGIEALAHALHPAVVPAPEEVRCAQVSRKGRDSDR</sequence>
<dbReference type="InterPro" id="IPR051030">
    <property type="entry name" value="Vitamin_B12-ABC_binding"/>
</dbReference>
<dbReference type="AlphaFoldDB" id="A0A7Y9J8A5"/>
<keyword evidence="2" id="KW-1185">Reference proteome</keyword>
<dbReference type="PANTHER" id="PTHR42860:SF1">
    <property type="entry name" value="VITAMIN B12-BINDING PROTEIN"/>
    <property type="match status" value="1"/>
</dbReference>
<protein>
    <submittedName>
        <fullName evidence="1">Iron complex transport system substrate-binding protein</fullName>
    </submittedName>
</protein>
<accession>A0A7Y9J8A5</accession>
<dbReference type="PANTHER" id="PTHR42860">
    <property type="entry name" value="VITAMIN B12-BINDING PROTEIN"/>
    <property type="match status" value="1"/>
</dbReference>
<dbReference type="Gene3D" id="3.40.50.1980">
    <property type="entry name" value="Nitrogenase molybdenum iron protein domain"/>
    <property type="match status" value="2"/>
</dbReference>
<dbReference type="RefSeq" id="WP_179795693.1">
    <property type="nucleotide sequence ID" value="NZ_BAABHP010000020.1"/>
</dbReference>
<gene>
    <name evidence="1" type="ORF">BJ983_004316</name>
</gene>
<dbReference type="EMBL" id="JACCBN010000001">
    <property type="protein sequence ID" value="NYD38214.1"/>
    <property type="molecule type" value="Genomic_DNA"/>
</dbReference>
<reference evidence="1 2" key="1">
    <citation type="submission" date="2020-07" db="EMBL/GenBank/DDBJ databases">
        <title>Sequencing the genomes of 1000 actinobacteria strains.</title>
        <authorList>
            <person name="Klenk H.-P."/>
        </authorList>
    </citation>
    <scope>NUCLEOTIDE SEQUENCE [LARGE SCALE GENOMIC DNA]</scope>
    <source>
        <strain evidence="1 2">DSM 45772</strain>
    </source>
</reference>
<comment type="caution">
    <text evidence="1">The sequence shown here is derived from an EMBL/GenBank/DDBJ whole genome shotgun (WGS) entry which is preliminary data.</text>
</comment>
<dbReference type="Proteomes" id="UP000535890">
    <property type="component" value="Unassembled WGS sequence"/>
</dbReference>
<evidence type="ECO:0000313" key="1">
    <source>
        <dbReference type="EMBL" id="NYD38214.1"/>
    </source>
</evidence>
<name>A0A7Y9J8A5_9PSEU</name>
<evidence type="ECO:0000313" key="2">
    <source>
        <dbReference type="Proteomes" id="UP000535890"/>
    </source>
</evidence>
<organism evidence="1 2">
    <name type="scientific">Actinomycetospora corticicola</name>
    <dbReference type="NCBI Taxonomy" id="663602"/>
    <lineage>
        <taxon>Bacteria</taxon>
        <taxon>Bacillati</taxon>
        <taxon>Actinomycetota</taxon>
        <taxon>Actinomycetes</taxon>
        <taxon>Pseudonocardiales</taxon>
        <taxon>Pseudonocardiaceae</taxon>
        <taxon>Actinomycetospora</taxon>
    </lineage>
</organism>